<evidence type="ECO:0000313" key="3">
    <source>
        <dbReference type="Proteomes" id="UP001443914"/>
    </source>
</evidence>
<dbReference type="EMBL" id="JBDFQZ010000006">
    <property type="protein sequence ID" value="KAK9714722.1"/>
    <property type="molecule type" value="Genomic_DNA"/>
</dbReference>
<accession>A0AAW1KA29</accession>
<gene>
    <name evidence="2" type="ORF">RND81_06G114700</name>
</gene>
<reference evidence="2" key="1">
    <citation type="submission" date="2024-03" db="EMBL/GenBank/DDBJ databases">
        <title>WGS assembly of Saponaria officinalis var. Norfolk2.</title>
        <authorList>
            <person name="Jenkins J."/>
            <person name="Shu S."/>
            <person name="Grimwood J."/>
            <person name="Barry K."/>
            <person name="Goodstein D."/>
            <person name="Schmutz J."/>
            <person name="Leebens-Mack J."/>
            <person name="Osbourn A."/>
        </authorList>
    </citation>
    <scope>NUCLEOTIDE SEQUENCE [LARGE SCALE GENOMIC DNA]</scope>
    <source>
        <strain evidence="2">JIC</strain>
    </source>
</reference>
<proteinExistence type="predicted"/>
<feature type="region of interest" description="Disordered" evidence="1">
    <location>
        <begin position="41"/>
        <end position="103"/>
    </location>
</feature>
<protein>
    <submittedName>
        <fullName evidence="2">Uncharacterized protein</fullName>
    </submittedName>
</protein>
<evidence type="ECO:0000313" key="2">
    <source>
        <dbReference type="EMBL" id="KAK9714722.1"/>
    </source>
</evidence>
<dbReference type="AlphaFoldDB" id="A0AAW1KA29"/>
<organism evidence="2 3">
    <name type="scientific">Saponaria officinalis</name>
    <name type="common">Common soapwort</name>
    <name type="synonym">Lychnis saponaria</name>
    <dbReference type="NCBI Taxonomy" id="3572"/>
    <lineage>
        <taxon>Eukaryota</taxon>
        <taxon>Viridiplantae</taxon>
        <taxon>Streptophyta</taxon>
        <taxon>Embryophyta</taxon>
        <taxon>Tracheophyta</taxon>
        <taxon>Spermatophyta</taxon>
        <taxon>Magnoliopsida</taxon>
        <taxon>eudicotyledons</taxon>
        <taxon>Gunneridae</taxon>
        <taxon>Pentapetalae</taxon>
        <taxon>Caryophyllales</taxon>
        <taxon>Caryophyllaceae</taxon>
        <taxon>Caryophylleae</taxon>
        <taxon>Saponaria</taxon>
    </lineage>
</organism>
<evidence type="ECO:0000256" key="1">
    <source>
        <dbReference type="SAM" id="MobiDB-lite"/>
    </source>
</evidence>
<comment type="caution">
    <text evidence="2">The sequence shown here is derived from an EMBL/GenBank/DDBJ whole genome shotgun (WGS) entry which is preliminary data.</text>
</comment>
<sequence>MSDDEKLAAKYIQLFKEEFDSFKSSTKGLGVRVENVKLTIGGSSGNLIDHHNVRGNNVSSHHDEESETAETSPKITPLKRSYPCPDAISGDQHEMNVGTGDATSATKKPVYVKKEM</sequence>
<keyword evidence="3" id="KW-1185">Reference proteome</keyword>
<dbReference type="Proteomes" id="UP001443914">
    <property type="component" value="Unassembled WGS sequence"/>
</dbReference>
<name>A0AAW1KA29_SAPOF</name>